<dbReference type="Pfam" id="PF05593">
    <property type="entry name" value="RHS_repeat"/>
    <property type="match status" value="1"/>
</dbReference>
<evidence type="ECO:0000256" key="1">
    <source>
        <dbReference type="SAM" id="MobiDB-lite"/>
    </source>
</evidence>
<comment type="caution">
    <text evidence="2">The sequence shown here is derived from an EMBL/GenBank/DDBJ whole genome shotgun (WGS) entry which is preliminary data.</text>
</comment>
<dbReference type="Proteomes" id="UP001521150">
    <property type="component" value="Unassembled WGS sequence"/>
</dbReference>
<feature type="compositionally biased region" description="Low complexity" evidence="1">
    <location>
        <begin position="193"/>
        <end position="202"/>
    </location>
</feature>
<evidence type="ECO:0000313" key="3">
    <source>
        <dbReference type="Proteomes" id="UP001521150"/>
    </source>
</evidence>
<protein>
    <submittedName>
        <fullName evidence="2">RHS repeat protein</fullName>
    </submittedName>
</protein>
<accession>A0ABS8Z7D8</accession>
<name>A0ABS8Z7D8_9PSEU</name>
<feature type="region of interest" description="Disordered" evidence="1">
    <location>
        <begin position="170"/>
        <end position="211"/>
    </location>
</feature>
<dbReference type="InterPro" id="IPR031325">
    <property type="entry name" value="RHS_repeat"/>
</dbReference>
<dbReference type="EMBL" id="JAJVCN010000001">
    <property type="protein sequence ID" value="MCE7003801.1"/>
    <property type="molecule type" value="Genomic_DNA"/>
</dbReference>
<reference evidence="2 3" key="1">
    <citation type="submission" date="2021-12" db="EMBL/GenBank/DDBJ databases">
        <title>Genome sequence of Kibdelosporangium philippinense ATCC 49844.</title>
        <authorList>
            <person name="Fedorov E.A."/>
            <person name="Omeragic M."/>
            <person name="Shalygina K.F."/>
            <person name="Maclea K.S."/>
        </authorList>
    </citation>
    <scope>NUCLEOTIDE SEQUENCE [LARGE SCALE GENOMIC DNA]</scope>
    <source>
        <strain evidence="2 3">ATCC 49844</strain>
    </source>
</reference>
<dbReference type="RefSeq" id="WP_233725362.1">
    <property type="nucleotide sequence ID" value="NZ_JAJVCN010000001.1"/>
</dbReference>
<dbReference type="Gene3D" id="2.180.10.10">
    <property type="entry name" value="RHS repeat-associated core"/>
    <property type="match status" value="1"/>
</dbReference>
<organism evidence="2 3">
    <name type="scientific">Kibdelosporangium philippinense</name>
    <dbReference type="NCBI Taxonomy" id="211113"/>
    <lineage>
        <taxon>Bacteria</taxon>
        <taxon>Bacillati</taxon>
        <taxon>Actinomycetota</taxon>
        <taxon>Actinomycetes</taxon>
        <taxon>Pseudonocardiales</taxon>
        <taxon>Pseudonocardiaceae</taxon>
        <taxon>Kibdelosporangium</taxon>
    </lineage>
</organism>
<evidence type="ECO:0000313" key="2">
    <source>
        <dbReference type="EMBL" id="MCE7003801.1"/>
    </source>
</evidence>
<sequence>MLELVYASATTASATALGDFKDQVTEIRLWATDPGASAATSTTVSKYAYDQQGRLREVWDPRISPALKTAYAYDAAGRVDTVTEPGQLPWTLVYGNAGGVTGGDGMLLKASRPTLKQGTTDQIESTATTTIVYDVPLTGPKAPQQMGAADVAVWVSRTSRRTPRRCSHRTLFRPPTTARSSPLPAISGRVFATSTPPAVRSTRSTRRRTPR</sequence>
<keyword evidence="3" id="KW-1185">Reference proteome</keyword>
<gene>
    <name evidence="2" type="ORF">LWC34_13325</name>
</gene>
<proteinExistence type="predicted"/>